<dbReference type="InterPro" id="IPR052967">
    <property type="entry name" value="Stress_Response_Assoc"/>
</dbReference>
<accession>A0ABV3D475</accession>
<dbReference type="InterPro" id="IPR027275">
    <property type="entry name" value="PRC-brl_dom"/>
</dbReference>
<dbReference type="InterPro" id="IPR019060">
    <property type="entry name" value="DUF2382"/>
</dbReference>
<dbReference type="InterPro" id="IPR011033">
    <property type="entry name" value="PRC_barrel-like_sf"/>
</dbReference>
<evidence type="ECO:0000313" key="5">
    <source>
        <dbReference type="Proteomes" id="UP001551210"/>
    </source>
</evidence>
<dbReference type="Pfam" id="PF05239">
    <property type="entry name" value="PRC"/>
    <property type="match status" value="1"/>
</dbReference>
<evidence type="ECO:0000259" key="3">
    <source>
        <dbReference type="Pfam" id="PF09557"/>
    </source>
</evidence>
<protein>
    <submittedName>
        <fullName evidence="4">PRC and DUF2382 domain-containing protein</fullName>
    </submittedName>
</protein>
<feature type="compositionally biased region" description="Gly residues" evidence="1">
    <location>
        <begin position="145"/>
        <end position="154"/>
    </location>
</feature>
<dbReference type="Gene3D" id="3.90.50.10">
    <property type="entry name" value="Photosynthetic Reaction Center, subunit H, domain 2"/>
    <property type="match status" value="1"/>
</dbReference>
<proteinExistence type="predicted"/>
<evidence type="ECO:0000259" key="2">
    <source>
        <dbReference type="Pfam" id="PF05239"/>
    </source>
</evidence>
<name>A0ABV3D475_STREX</name>
<dbReference type="PANTHER" id="PTHR38463">
    <property type="entry name" value="STRESS RESPONSE PROTEIN YSNF"/>
    <property type="match status" value="1"/>
</dbReference>
<gene>
    <name evidence="4" type="ORF">AB0A76_27815</name>
</gene>
<dbReference type="EMBL" id="JBEZAM010000053">
    <property type="protein sequence ID" value="MEU7296966.1"/>
    <property type="molecule type" value="Genomic_DNA"/>
</dbReference>
<feature type="region of interest" description="Disordered" evidence="1">
    <location>
        <begin position="115"/>
        <end position="194"/>
    </location>
</feature>
<evidence type="ECO:0000256" key="1">
    <source>
        <dbReference type="SAM" id="MobiDB-lite"/>
    </source>
</evidence>
<sequence length="315" mass="34086">MIAQEQIAAIVDHPVHDAQGKKIGDAKHVFVDDVTGRPEWVTVKTGLFGTSESFVPIKDASLVDDHLEVPYPKDRIKDAPHVDVDGGGHLSTREERRLYEHYGIAWDEAWQRANQPGEGGWAHGTAAADGDGEGRRAQGLSGTSSGIGGAGAQPGTGMADEGVGVSRGGRGESRTGGDAMTRSEEQMHVGTEQVETGRVRLRKYVVTEDVQQTVPVTHEEVRVEREPITEANRDQALSGPEISEAEHEVTLHEERPVVETRAVPVERVSLRTDEVTEEETVTGRIRKERIDVETEAVEGDGELAEGRGGADEGRT</sequence>
<feature type="compositionally biased region" description="Low complexity" evidence="1">
    <location>
        <begin position="155"/>
        <end position="164"/>
    </location>
</feature>
<dbReference type="RefSeq" id="WP_359213723.1">
    <property type="nucleotide sequence ID" value="NZ_JBEZAM010000053.1"/>
</dbReference>
<dbReference type="InterPro" id="IPR014747">
    <property type="entry name" value="Bac_photo_RC_H_C"/>
</dbReference>
<dbReference type="Proteomes" id="UP001551210">
    <property type="component" value="Unassembled WGS sequence"/>
</dbReference>
<feature type="domain" description="DUF2382" evidence="3">
    <location>
        <begin position="180"/>
        <end position="292"/>
    </location>
</feature>
<dbReference type="SUPFAM" id="SSF50346">
    <property type="entry name" value="PRC-barrel domain"/>
    <property type="match status" value="1"/>
</dbReference>
<comment type="caution">
    <text evidence="4">The sequence shown here is derived from an EMBL/GenBank/DDBJ whole genome shotgun (WGS) entry which is preliminary data.</text>
</comment>
<organism evidence="4 5">
    <name type="scientific">Streptomyces exfoliatus</name>
    <name type="common">Streptomyces hydrogenans</name>
    <dbReference type="NCBI Taxonomy" id="1905"/>
    <lineage>
        <taxon>Bacteria</taxon>
        <taxon>Bacillati</taxon>
        <taxon>Actinomycetota</taxon>
        <taxon>Actinomycetes</taxon>
        <taxon>Kitasatosporales</taxon>
        <taxon>Streptomycetaceae</taxon>
        <taxon>Streptomyces</taxon>
    </lineage>
</organism>
<feature type="region of interest" description="Disordered" evidence="1">
    <location>
        <begin position="292"/>
        <end position="315"/>
    </location>
</feature>
<keyword evidence="5" id="KW-1185">Reference proteome</keyword>
<evidence type="ECO:0000313" key="4">
    <source>
        <dbReference type="EMBL" id="MEU7296966.1"/>
    </source>
</evidence>
<feature type="compositionally biased region" description="Acidic residues" evidence="1">
    <location>
        <begin position="293"/>
        <end position="303"/>
    </location>
</feature>
<dbReference type="PANTHER" id="PTHR38463:SF1">
    <property type="entry name" value="STRESS RESPONSE PROTEIN YSNF"/>
    <property type="match status" value="1"/>
</dbReference>
<reference evidence="4 5" key="1">
    <citation type="submission" date="2024-06" db="EMBL/GenBank/DDBJ databases">
        <title>The Natural Products Discovery Center: Release of the First 8490 Sequenced Strains for Exploring Actinobacteria Biosynthetic Diversity.</title>
        <authorList>
            <person name="Kalkreuter E."/>
            <person name="Kautsar S.A."/>
            <person name="Yang D."/>
            <person name="Bader C.D."/>
            <person name="Teijaro C.N."/>
            <person name="Fluegel L."/>
            <person name="Davis C.M."/>
            <person name="Simpson J.R."/>
            <person name="Lauterbach L."/>
            <person name="Steele A.D."/>
            <person name="Gui C."/>
            <person name="Meng S."/>
            <person name="Li G."/>
            <person name="Viehrig K."/>
            <person name="Ye F."/>
            <person name="Su P."/>
            <person name="Kiefer A.F."/>
            <person name="Nichols A."/>
            <person name="Cepeda A.J."/>
            <person name="Yan W."/>
            <person name="Fan B."/>
            <person name="Jiang Y."/>
            <person name="Adhikari A."/>
            <person name="Zheng C.-J."/>
            <person name="Schuster L."/>
            <person name="Cowan T.M."/>
            <person name="Smanski M.J."/>
            <person name="Chevrette M.G."/>
            <person name="De Carvalho L.P.S."/>
            <person name="Shen B."/>
        </authorList>
    </citation>
    <scope>NUCLEOTIDE SEQUENCE [LARGE SCALE GENOMIC DNA]</scope>
    <source>
        <strain evidence="4 5">NPDC045705</strain>
    </source>
</reference>
<feature type="compositionally biased region" description="Basic and acidic residues" evidence="1">
    <location>
        <begin position="304"/>
        <end position="315"/>
    </location>
</feature>
<feature type="compositionally biased region" description="Basic and acidic residues" evidence="1">
    <location>
        <begin position="169"/>
        <end position="187"/>
    </location>
</feature>
<dbReference type="Pfam" id="PF09557">
    <property type="entry name" value="DUF2382"/>
    <property type="match status" value="1"/>
</dbReference>
<feature type="domain" description="PRC-barrel" evidence="2">
    <location>
        <begin position="8"/>
        <end position="75"/>
    </location>
</feature>